<sequence>MYLSRPLNKSSQMDPLASRLSLSITEQSVTTGPSSFLPGHSHDMDTDRILCRIKQGPHTLDQYIREFLSISNYSTLPDCLKIEIFCDGVNEHLKAKLRRVGPRLSLEAFMNFALLCVGSPFSVGVAERERDNAVMATARPTRRLAVMPEHDPTNTFSAWIAREMAAVSERAHAMVASAEPVRKMAAKAGLHHATAALPKPYQVAAVFPESSQVRTVVPVSSQIRAAASVSSQITAIFPEPSTDKMAATPEPVAKMAVTPEPLHKMAVTPEPVHKMAAIPKPVHKMAAVSKPYHKMAAILEPSASTWTPPVVMMAHVLDSPLRTVWAAKVALLHTAAATPGSSQASKSGQNTESSEDTESS</sequence>
<evidence type="ECO:0000313" key="3">
    <source>
        <dbReference type="Proteomes" id="UP001529510"/>
    </source>
</evidence>
<reference evidence="2 3" key="1">
    <citation type="submission" date="2024-05" db="EMBL/GenBank/DDBJ databases">
        <title>Genome sequencing and assembly of Indian major carp, Cirrhinus mrigala (Hamilton, 1822).</title>
        <authorList>
            <person name="Mohindra V."/>
            <person name="Chowdhury L.M."/>
            <person name="Lal K."/>
            <person name="Jena J.K."/>
        </authorList>
    </citation>
    <scope>NUCLEOTIDE SEQUENCE [LARGE SCALE GENOMIC DNA]</scope>
    <source>
        <strain evidence="2">CM1030</strain>
        <tissue evidence="2">Blood</tissue>
    </source>
</reference>
<feature type="region of interest" description="Disordered" evidence="1">
    <location>
        <begin position="336"/>
        <end position="360"/>
    </location>
</feature>
<gene>
    <name evidence="2" type="ORF">M9458_055791</name>
</gene>
<evidence type="ECO:0000313" key="2">
    <source>
        <dbReference type="EMBL" id="KAL0148987.1"/>
    </source>
</evidence>
<keyword evidence="3" id="KW-1185">Reference proteome</keyword>
<proteinExistence type="predicted"/>
<evidence type="ECO:0008006" key="4">
    <source>
        <dbReference type="Google" id="ProtNLM"/>
    </source>
</evidence>
<dbReference type="Proteomes" id="UP001529510">
    <property type="component" value="Unassembled WGS sequence"/>
</dbReference>
<feature type="compositionally biased region" description="Polar residues" evidence="1">
    <location>
        <begin position="339"/>
        <end position="352"/>
    </location>
</feature>
<accession>A0ABD0MIY2</accession>
<organism evidence="2 3">
    <name type="scientific">Cirrhinus mrigala</name>
    <name type="common">Mrigala</name>
    <dbReference type="NCBI Taxonomy" id="683832"/>
    <lineage>
        <taxon>Eukaryota</taxon>
        <taxon>Metazoa</taxon>
        <taxon>Chordata</taxon>
        <taxon>Craniata</taxon>
        <taxon>Vertebrata</taxon>
        <taxon>Euteleostomi</taxon>
        <taxon>Actinopterygii</taxon>
        <taxon>Neopterygii</taxon>
        <taxon>Teleostei</taxon>
        <taxon>Ostariophysi</taxon>
        <taxon>Cypriniformes</taxon>
        <taxon>Cyprinidae</taxon>
        <taxon>Labeoninae</taxon>
        <taxon>Labeonini</taxon>
        <taxon>Cirrhinus</taxon>
    </lineage>
</organism>
<comment type="caution">
    <text evidence="2">The sequence shown here is derived from an EMBL/GenBank/DDBJ whole genome shotgun (WGS) entry which is preliminary data.</text>
</comment>
<dbReference type="AlphaFoldDB" id="A0ABD0MIY2"/>
<protein>
    <recommendedName>
        <fullName evidence="4">Retrotransposon gag domain-containing protein</fullName>
    </recommendedName>
</protein>
<evidence type="ECO:0000256" key="1">
    <source>
        <dbReference type="SAM" id="MobiDB-lite"/>
    </source>
</evidence>
<dbReference type="EMBL" id="JAMKFB020000562">
    <property type="protein sequence ID" value="KAL0148987.1"/>
    <property type="molecule type" value="Genomic_DNA"/>
</dbReference>
<name>A0ABD0MIY2_CIRMR</name>